<keyword evidence="16" id="KW-1185">Reference proteome</keyword>
<protein>
    <recommendedName>
        <fullName evidence="3">KAT8 regulatory NSL complex subunit 2</fullName>
    </recommendedName>
    <alternativeName>
        <fullName evidence="11">NSL complex protein NSL2</fullName>
    </alternativeName>
    <alternativeName>
        <fullName evidence="10">Non-specific lethal 2 homolog</fullName>
    </alternativeName>
</protein>
<evidence type="ECO:0000256" key="9">
    <source>
        <dbReference type="ARBA" id="ARBA00023242"/>
    </source>
</evidence>
<comment type="subunit">
    <text evidence="13">Component of the NSL complex at least composed of KAT8/MOF, KANSL1, KANSL2, KANSL3, MCRS1, PHF20, OGT1/OGT, WDR5 and HCFC1.</text>
</comment>
<evidence type="ECO:0000256" key="7">
    <source>
        <dbReference type="ARBA" id="ARBA00022853"/>
    </source>
</evidence>
<dbReference type="Proteomes" id="UP001567538">
    <property type="component" value="Unassembled WGS sequence"/>
</dbReference>
<evidence type="ECO:0000313" key="16">
    <source>
        <dbReference type="Proteomes" id="UP001567538"/>
    </source>
</evidence>
<dbReference type="PANTHER" id="PTHR13453:SF1">
    <property type="entry name" value="KAT8 REGULATORY NSL COMPLEX SUBUNIT 2"/>
    <property type="match status" value="1"/>
</dbReference>
<evidence type="ECO:0000256" key="6">
    <source>
        <dbReference type="ARBA" id="ARBA00022843"/>
    </source>
</evidence>
<proteinExistence type="predicted"/>
<feature type="domain" description="KANL2-like probable zinc-finger" evidence="14">
    <location>
        <begin position="149"/>
        <end position="212"/>
    </location>
</feature>
<evidence type="ECO:0000256" key="10">
    <source>
        <dbReference type="ARBA" id="ARBA00032947"/>
    </source>
</evidence>
<dbReference type="AlphaFoldDB" id="A0ABD1HST5"/>
<comment type="caution">
    <text evidence="15">The sequence shown here is derived from an EMBL/GenBank/DDBJ whole genome shotgun (WGS) entry which is preliminary data.</text>
</comment>
<sequence length="274" mass="30606">MLNTATATAIINAAAICGPNHHNQSSIAVSFKMPDPSPSSSAVPIRIDGSEQDAALSKSEFLTRPEVIKRRARRVKQLVRIYRDQYWLLMEELKLKYREYYWEYGKSPFVEDEESERINSSRAGVTAMAADIGNDDLGLNDGNATSRCGVNGCKAKAMVLTEFCHMHILSDTKQTLYKACTFNIKSISSTTGPILCGKPILRSIAPSFCPPHIQKAERHMVRALKKSGLNITSTSKLAPKIHMIVVEYTQIIQQKRRAARRKLENAEIKVENNP</sequence>
<evidence type="ECO:0000256" key="11">
    <source>
        <dbReference type="ARBA" id="ARBA00033378"/>
    </source>
</evidence>
<evidence type="ECO:0000256" key="5">
    <source>
        <dbReference type="ARBA" id="ARBA00022553"/>
    </source>
</evidence>
<evidence type="ECO:0000259" key="14">
    <source>
        <dbReference type="Pfam" id="PF13891"/>
    </source>
</evidence>
<evidence type="ECO:0000256" key="1">
    <source>
        <dbReference type="ARBA" id="ARBA00004123"/>
    </source>
</evidence>
<dbReference type="InterPro" id="IPR026316">
    <property type="entry name" value="NSL2"/>
</dbReference>
<dbReference type="GO" id="GO:0006325">
    <property type="term" value="P:chromatin organization"/>
    <property type="evidence" value="ECO:0007669"/>
    <property type="project" value="UniProtKB-KW"/>
</dbReference>
<keyword evidence="4" id="KW-1017">Isopeptide bond</keyword>
<dbReference type="PANTHER" id="PTHR13453">
    <property type="entry name" value="KAT8 REGULATORY NSL COMPLEX SUBUNIT 2"/>
    <property type="match status" value="1"/>
</dbReference>
<evidence type="ECO:0000256" key="13">
    <source>
        <dbReference type="ARBA" id="ARBA00093543"/>
    </source>
</evidence>
<keyword evidence="9" id="KW-0539">Nucleus</keyword>
<dbReference type="EMBL" id="JBEAFC010000004">
    <property type="protein sequence ID" value="KAL1559537.1"/>
    <property type="molecule type" value="Genomic_DNA"/>
</dbReference>
<dbReference type="InterPro" id="IPR025927">
    <property type="entry name" value="Znf_KANL2-like"/>
</dbReference>
<evidence type="ECO:0000256" key="12">
    <source>
        <dbReference type="ARBA" id="ARBA00093359"/>
    </source>
</evidence>
<dbReference type="GO" id="GO:0005634">
    <property type="term" value="C:nucleus"/>
    <property type="evidence" value="ECO:0007669"/>
    <property type="project" value="UniProtKB-SubCell"/>
</dbReference>
<keyword evidence="5" id="KW-0597">Phosphoprotein</keyword>
<evidence type="ECO:0000256" key="4">
    <source>
        <dbReference type="ARBA" id="ARBA00022499"/>
    </source>
</evidence>
<comment type="function">
    <text evidence="12">Non-catalytic component of the NSL histone acetyltransferase complex, a multiprotein complex that mediates histone H4 acetylation at 'Lys-5'- and 'Lys-8' (H4K5ac and H4K8ac) at transcription start sites and promotes transcription initiation. Required for NSL complex stability and for transcription of intraciliary transport genes in both ciliated and non-ciliated cells by regulating histone H4 acetylation at 'Lys-5'- and 'Lys-12' (H4K5ac and H4K12ac). This is necessary for cilium assembly in ciliated cells and for organization of the microtubule cytoskeleton in non-ciliated cells. Required within the NSL complex to maintain nuclear architecture stability by promoting KAT8-mediated acetylation of lamin LMNA.</text>
</comment>
<keyword evidence="8" id="KW-0496">Mitochondrion</keyword>
<keyword evidence="6" id="KW-0832">Ubl conjugation</keyword>
<evidence type="ECO:0000256" key="8">
    <source>
        <dbReference type="ARBA" id="ARBA00023128"/>
    </source>
</evidence>
<name>A0ABD1HST5_SALDI</name>
<dbReference type="GO" id="GO:0005739">
    <property type="term" value="C:mitochondrion"/>
    <property type="evidence" value="ECO:0007669"/>
    <property type="project" value="UniProtKB-SubCell"/>
</dbReference>
<evidence type="ECO:0000313" key="15">
    <source>
        <dbReference type="EMBL" id="KAL1559537.1"/>
    </source>
</evidence>
<reference evidence="15 16" key="1">
    <citation type="submission" date="2024-06" db="EMBL/GenBank/DDBJ databases">
        <title>A chromosome level genome sequence of Diviner's sage (Salvia divinorum).</title>
        <authorList>
            <person name="Ford S.A."/>
            <person name="Ro D.-K."/>
            <person name="Ness R.W."/>
            <person name="Phillips M.A."/>
        </authorList>
    </citation>
    <scope>NUCLEOTIDE SEQUENCE [LARGE SCALE GENOMIC DNA]</scope>
    <source>
        <strain evidence="15">SAF-2024a</strain>
        <tissue evidence="15">Leaf</tissue>
    </source>
</reference>
<keyword evidence="7" id="KW-0156">Chromatin regulator</keyword>
<gene>
    <name evidence="15" type="ORF">AAHA92_09871</name>
</gene>
<accession>A0ABD1HST5</accession>
<evidence type="ECO:0000256" key="2">
    <source>
        <dbReference type="ARBA" id="ARBA00004173"/>
    </source>
</evidence>
<evidence type="ECO:0000256" key="3">
    <source>
        <dbReference type="ARBA" id="ARBA00015508"/>
    </source>
</evidence>
<dbReference type="Pfam" id="PF13891">
    <property type="entry name" value="zf-C3HC3H_KANSL2"/>
    <property type="match status" value="1"/>
</dbReference>
<comment type="subcellular location">
    <subcellularLocation>
        <location evidence="2">Mitochondrion</location>
    </subcellularLocation>
    <subcellularLocation>
        <location evidence="1">Nucleus</location>
    </subcellularLocation>
</comment>
<organism evidence="15 16">
    <name type="scientific">Salvia divinorum</name>
    <name type="common">Maria pastora</name>
    <name type="synonym">Diviner's sage</name>
    <dbReference type="NCBI Taxonomy" id="28513"/>
    <lineage>
        <taxon>Eukaryota</taxon>
        <taxon>Viridiplantae</taxon>
        <taxon>Streptophyta</taxon>
        <taxon>Embryophyta</taxon>
        <taxon>Tracheophyta</taxon>
        <taxon>Spermatophyta</taxon>
        <taxon>Magnoliopsida</taxon>
        <taxon>eudicotyledons</taxon>
        <taxon>Gunneridae</taxon>
        <taxon>Pentapetalae</taxon>
        <taxon>asterids</taxon>
        <taxon>lamiids</taxon>
        <taxon>Lamiales</taxon>
        <taxon>Lamiaceae</taxon>
        <taxon>Nepetoideae</taxon>
        <taxon>Mentheae</taxon>
        <taxon>Salviinae</taxon>
        <taxon>Salvia</taxon>
        <taxon>Salvia subgen. Calosphace</taxon>
    </lineage>
</organism>